<gene>
    <name evidence="1" type="ORF">OHU17_33025</name>
</gene>
<accession>A0ABZ1RU84</accession>
<reference evidence="1" key="1">
    <citation type="submission" date="2022-10" db="EMBL/GenBank/DDBJ databases">
        <title>The complete genomes of actinobacterial strains from the NBC collection.</title>
        <authorList>
            <person name="Joergensen T.S."/>
            <person name="Alvarez Arevalo M."/>
            <person name="Sterndorff E.B."/>
            <person name="Faurdal D."/>
            <person name="Vuksanovic O."/>
            <person name="Mourched A.-S."/>
            <person name="Charusanti P."/>
            <person name="Shaw S."/>
            <person name="Blin K."/>
            <person name="Weber T."/>
        </authorList>
    </citation>
    <scope>NUCLEOTIDE SEQUENCE</scope>
    <source>
        <strain evidence="1">NBC_00283</strain>
    </source>
</reference>
<proteinExistence type="predicted"/>
<organism evidence="1 2">
    <name type="scientific">Streptomyces goshikiensis</name>
    <dbReference type="NCBI Taxonomy" id="1942"/>
    <lineage>
        <taxon>Bacteria</taxon>
        <taxon>Bacillati</taxon>
        <taxon>Actinomycetota</taxon>
        <taxon>Actinomycetes</taxon>
        <taxon>Kitasatosporales</taxon>
        <taxon>Streptomycetaceae</taxon>
        <taxon>Streptomyces</taxon>
    </lineage>
</organism>
<sequence length="57" mass="6336">MNTRHGDDTSHHLPWAEHAVNALNANDLARKPAQRRAKPFTYRLVRTESTAAAPESG</sequence>
<dbReference type="EMBL" id="CP108057">
    <property type="protein sequence ID" value="WUO50276.1"/>
    <property type="molecule type" value="Genomic_DNA"/>
</dbReference>
<dbReference type="Proteomes" id="UP001432075">
    <property type="component" value="Chromosome"/>
</dbReference>
<evidence type="ECO:0000313" key="2">
    <source>
        <dbReference type="Proteomes" id="UP001432075"/>
    </source>
</evidence>
<evidence type="ECO:0000313" key="1">
    <source>
        <dbReference type="EMBL" id="WUO50276.1"/>
    </source>
</evidence>
<protein>
    <submittedName>
        <fullName evidence="1">Uncharacterized protein</fullName>
    </submittedName>
</protein>
<dbReference type="RefSeq" id="WP_328777145.1">
    <property type="nucleotide sequence ID" value="NZ_CP108057.1"/>
</dbReference>
<name>A0ABZ1RU84_9ACTN</name>
<keyword evidence="2" id="KW-1185">Reference proteome</keyword>